<organism evidence="2 3">
    <name type="scientific">Diplogelasinospora grovesii</name>
    <dbReference type="NCBI Taxonomy" id="303347"/>
    <lineage>
        <taxon>Eukaryota</taxon>
        <taxon>Fungi</taxon>
        <taxon>Dikarya</taxon>
        <taxon>Ascomycota</taxon>
        <taxon>Pezizomycotina</taxon>
        <taxon>Sordariomycetes</taxon>
        <taxon>Sordariomycetidae</taxon>
        <taxon>Sordariales</taxon>
        <taxon>Diplogelasinosporaceae</taxon>
        <taxon>Diplogelasinospora</taxon>
    </lineage>
</organism>
<sequence>MFNLHLSYKWLQWRAPPNRPLPSLPSGIERFFIQTPGGRIEMLYAKPKSYPQTRHAPFYFVHGGMGGAWVWLEYLSYFSARGIPCYAVSMRGHGSSWHPSFLRMVYGTTKRMLADDVVAGIRWVQEREEGREEVVLVGHSSGGGLSQFILSEQDVKVKGLALVGAVPGFGSVRVYWNWFCVDPLFTVRMILHGHHPNSPLSHPALTRQAFFSNQVTGSFVEGFQRRICAYESLMWPLGMGRPFVDPQKLIQQISGWGTGTGTGQRLLVLAGEYDKLVSLDINETLASMYRGAYIGLVKQKKLEAVPTEVEPLQGEGDKDNVGHGVRVCLVPGAGHHMQNDVMWEVGAQKLLAFYEQL</sequence>
<keyword evidence="2" id="KW-0378">Hydrolase</keyword>
<dbReference type="Pfam" id="PF12697">
    <property type="entry name" value="Abhydrolase_6"/>
    <property type="match status" value="1"/>
</dbReference>
<protein>
    <submittedName>
        <fullName evidence="2">Alpha/Beta hydrolase protein</fullName>
    </submittedName>
</protein>
<dbReference type="EMBL" id="MU853780">
    <property type="protein sequence ID" value="KAK3941695.1"/>
    <property type="molecule type" value="Genomic_DNA"/>
</dbReference>
<evidence type="ECO:0000259" key="1">
    <source>
        <dbReference type="Pfam" id="PF12697"/>
    </source>
</evidence>
<dbReference type="Proteomes" id="UP001303473">
    <property type="component" value="Unassembled WGS sequence"/>
</dbReference>
<evidence type="ECO:0000313" key="2">
    <source>
        <dbReference type="EMBL" id="KAK3941695.1"/>
    </source>
</evidence>
<keyword evidence="3" id="KW-1185">Reference proteome</keyword>
<comment type="caution">
    <text evidence="2">The sequence shown here is derived from an EMBL/GenBank/DDBJ whole genome shotgun (WGS) entry which is preliminary data.</text>
</comment>
<dbReference type="InterPro" id="IPR050228">
    <property type="entry name" value="Carboxylesterase_BioH"/>
</dbReference>
<dbReference type="InterPro" id="IPR000073">
    <property type="entry name" value="AB_hydrolase_1"/>
</dbReference>
<gene>
    <name evidence="2" type="ORF">QBC46DRAFT_91128</name>
</gene>
<dbReference type="GO" id="GO:0016787">
    <property type="term" value="F:hydrolase activity"/>
    <property type="evidence" value="ECO:0007669"/>
    <property type="project" value="UniProtKB-KW"/>
</dbReference>
<feature type="domain" description="AB hydrolase-1" evidence="1">
    <location>
        <begin position="60"/>
        <end position="286"/>
    </location>
</feature>
<dbReference type="Gene3D" id="3.40.50.1820">
    <property type="entry name" value="alpha/beta hydrolase"/>
    <property type="match status" value="1"/>
</dbReference>
<accession>A0AAN6N9K9</accession>
<dbReference type="SUPFAM" id="SSF53474">
    <property type="entry name" value="alpha/beta-Hydrolases"/>
    <property type="match status" value="1"/>
</dbReference>
<evidence type="ECO:0000313" key="3">
    <source>
        <dbReference type="Proteomes" id="UP001303473"/>
    </source>
</evidence>
<dbReference type="InterPro" id="IPR029058">
    <property type="entry name" value="AB_hydrolase_fold"/>
</dbReference>
<dbReference type="AlphaFoldDB" id="A0AAN6N9K9"/>
<dbReference type="PANTHER" id="PTHR43194">
    <property type="entry name" value="HYDROLASE ALPHA/BETA FOLD FAMILY"/>
    <property type="match status" value="1"/>
</dbReference>
<reference evidence="3" key="1">
    <citation type="journal article" date="2023" name="Mol. Phylogenet. Evol.">
        <title>Genome-scale phylogeny and comparative genomics of the fungal order Sordariales.</title>
        <authorList>
            <person name="Hensen N."/>
            <person name="Bonometti L."/>
            <person name="Westerberg I."/>
            <person name="Brannstrom I.O."/>
            <person name="Guillou S."/>
            <person name="Cros-Aarteil S."/>
            <person name="Calhoun S."/>
            <person name="Haridas S."/>
            <person name="Kuo A."/>
            <person name="Mondo S."/>
            <person name="Pangilinan J."/>
            <person name="Riley R."/>
            <person name="LaButti K."/>
            <person name="Andreopoulos B."/>
            <person name="Lipzen A."/>
            <person name="Chen C."/>
            <person name="Yan M."/>
            <person name="Daum C."/>
            <person name="Ng V."/>
            <person name="Clum A."/>
            <person name="Steindorff A."/>
            <person name="Ohm R.A."/>
            <person name="Martin F."/>
            <person name="Silar P."/>
            <person name="Natvig D.O."/>
            <person name="Lalanne C."/>
            <person name="Gautier V."/>
            <person name="Ament-Velasquez S.L."/>
            <person name="Kruys A."/>
            <person name="Hutchinson M.I."/>
            <person name="Powell A.J."/>
            <person name="Barry K."/>
            <person name="Miller A.N."/>
            <person name="Grigoriev I.V."/>
            <person name="Debuchy R."/>
            <person name="Gladieux P."/>
            <person name="Hiltunen Thoren M."/>
            <person name="Johannesson H."/>
        </authorList>
    </citation>
    <scope>NUCLEOTIDE SEQUENCE [LARGE SCALE GENOMIC DNA]</scope>
    <source>
        <strain evidence="3">CBS 340.73</strain>
    </source>
</reference>
<dbReference type="PANTHER" id="PTHR43194:SF2">
    <property type="entry name" value="PEROXISOMAL MEMBRANE PROTEIN LPX1"/>
    <property type="match status" value="1"/>
</dbReference>
<name>A0AAN6N9K9_9PEZI</name>
<proteinExistence type="predicted"/>